<gene>
    <name evidence="6" type="ORF">P9271_04800</name>
</gene>
<evidence type="ECO:0000256" key="4">
    <source>
        <dbReference type="ARBA" id="ARBA00023136"/>
    </source>
</evidence>
<comment type="caution">
    <text evidence="6">The sequence shown here is derived from an EMBL/GenBank/DDBJ whole genome shotgun (WGS) entry which is preliminary data.</text>
</comment>
<proteinExistence type="predicted"/>
<dbReference type="PANTHER" id="PTHR43847:SF1">
    <property type="entry name" value="BLL3993 PROTEIN"/>
    <property type="match status" value="1"/>
</dbReference>
<feature type="transmembrane region" description="Helical" evidence="5">
    <location>
        <begin position="120"/>
        <end position="153"/>
    </location>
</feature>
<reference evidence="6 7" key="1">
    <citation type="submission" date="2023-03" db="EMBL/GenBank/DDBJ databases">
        <title>Bacillus Genome Sequencing.</title>
        <authorList>
            <person name="Dunlap C."/>
        </authorList>
    </citation>
    <scope>NUCLEOTIDE SEQUENCE [LARGE SCALE GENOMIC DNA]</scope>
    <source>
        <strain evidence="6 7">NRS-1717</strain>
    </source>
</reference>
<keyword evidence="3 5" id="KW-1133">Transmembrane helix</keyword>
<feature type="transmembrane region" description="Helical" evidence="5">
    <location>
        <begin position="39"/>
        <end position="61"/>
    </location>
</feature>
<feature type="transmembrane region" description="Helical" evidence="5">
    <location>
        <begin position="68"/>
        <end position="86"/>
    </location>
</feature>
<dbReference type="PANTHER" id="PTHR43847">
    <property type="entry name" value="BLL3993 PROTEIN"/>
    <property type="match status" value="1"/>
</dbReference>
<dbReference type="Proteomes" id="UP001342826">
    <property type="component" value="Unassembled WGS sequence"/>
</dbReference>
<protein>
    <submittedName>
        <fullName evidence="6">Isoprenylcysteine carboxylmethyltransferase family protein</fullName>
    </submittedName>
</protein>
<name>A0ABU6NU27_9BACI</name>
<comment type="subcellular location">
    <subcellularLocation>
        <location evidence="1">Membrane</location>
        <topology evidence="1">Multi-pass membrane protein</topology>
    </subcellularLocation>
</comment>
<dbReference type="GeneID" id="301141315"/>
<keyword evidence="7" id="KW-1185">Reference proteome</keyword>
<evidence type="ECO:0000256" key="1">
    <source>
        <dbReference type="ARBA" id="ARBA00004141"/>
    </source>
</evidence>
<dbReference type="InterPro" id="IPR007269">
    <property type="entry name" value="ICMT_MeTrfase"/>
</dbReference>
<evidence type="ECO:0000256" key="5">
    <source>
        <dbReference type="SAM" id="Phobius"/>
    </source>
</evidence>
<keyword evidence="4 5" id="KW-0472">Membrane</keyword>
<dbReference type="EMBL" id="JARTFS010000005">
    <property type="protein sequence ID" value="MED4400647.1"/>
    <property type="molecule type" value="Genomic_DNA"/>
</dbReference>
<dbReference type="RefSeq" id="WP_066229927.1">
    <property type="nucleotide sequence ID" value="NZ_JARTFQ010000005.1"/>
</dbReference>
<sequence>MFTVLFTILVIQRITELFIAKRNEKWMMAKGGVKHGEKHYPLIVVVHTLFLISLITEVTVFHKGLSSLWSFILPFLLLTQIIRYWAVMSLGPYWNTKIIILPDSEVVAKGPYRFMRHPNYVVVALEILFIPLLFNAYITAVLFTILNIFLMIIRIPEEEKALQLHTDYKNTFEEKYRFFPKKSN</sequence>
<evidence type="ECO:0000313" key="7">
    <source>
        <dbReference type="Proteomes" id="UP001342826"/>
    </source>
</evidence>
<evidence type="ECO:0000256" key="2">
    <source>
        <dbReference type="ARBA" id="ARBA00022692"/>
    </source>
</evidence>
<organism evidence="6 7">
    <name type="scientific">Metabacillus fastidiosus</name>
    <dbReference type="NCBI Taxonomy" id="1458"/>
    <lineage>
        <taxon>Bacteria</taxon>
        <taxon>Bacillati</taxon>
        <taxon>Bacillota</taxon>
        <taxon>Bacilli</taxon>
        <taxon>Bacillales</taxon>
        <taxon>Bacillaceae</taxon>
        <taxon>Metabacillus</taxon>
    </lineage>
</organism>
<keyword evidence="2 5" id="KW-0812">Transmembrane</keyword>
<evidence type="ECO:0000256" key="3">
    <source>
        <dbReference type="ARBA" id="ARBA00022989"/>
    </source>
</evidence>
<evidence type="ECO:0000313" key="6">
    <source>
        <dbReference type="EMBL" id="MED4400647.1"/>
    </source>
</evidence>
<dbReference type="InterPro" id="IPR052527">
    <property type="entry name" value="Metal_cation-efflux_comp"/>
</dbReference>
<accession>A0ABU6NU27</accession>
<dbReference type="Pfam" id="PF04140">
    <property type="entry name" value="ICMT"/>
    <property type="match status" value="1"/>
</dbReference>
<dbReference type="Gene3D" id="1.20.120.1630">
    <property type="match status" value="1"/>
</dbReference>